<keyword evidence="2" id="KW-0865">Zymogen</keyword>
<dbReference type="InterPro" id="IPR039417">
    <property type="entry name" value="Peptidase_C1A_papain-like"/>
</dbReference>
<sequence>MALWGSSWLKFVALTTVVSPSTIQALDDSSAFGTLQRCNDARCLWVGRDGIALSSDDMVTQFLQDEGMDLGSSEFRIRIEEHVDYLEQVHKHAKKRDWVFPYAMGVNTRHLYHDGDRKMSPFDFVQQEHQAAQRQQQRRLTEQRRLAKKNSILGYRKTLNWCSPDNSHNQSICTVIKSQNQCGSCWAFAAADSIETAVVVHAGTKPQSLSPQQFLECSSREMTTTFDYCWAEGGVDGSSWLQSKMIWGSTNNACNGGMTHAAFADAAQLHWSLLSQLDLPYNEEDSAQPSEATLANTCNNFTTDDAAASISGWEQVVGRSCENSSDSTELLKLALQQQPISVAINSGGSFDAYKGGIYACPNDGDFVLSTDINHAVVLVGYGSDGTTDYWIIKNSYGTNWGEKGFLRLATDSKINCGLSVFPVIPTGALAGLTHTAVDSGGEIKFLGMVPDSWIILGIAVAIATVFFTVIGVLYANLKRNAHRAHRYSGARGLQEASSRHQSV</sequence>
<dbReference type="PROSITE" id="PS00139">
    <property type="entry name" value="THIOL_PROTEASE_CYS"/>
    <property type="match status" value="1"/>
</dbReference>
<dbReference type="SUPFAM" id="SSF54001">
    <property type="entry name" value="Cysteine proteinases"/>
    <property type="match status" value="1"/>
</dbReference>
<proteinExistence type="inferred from homology"/>
<feature type="signal peptide" evidence="4">
    <location>
        <begin position="1"/>
        <end position="25"/>
    </location>
</feature>
<keyword evidence="3" id="KW-0472">Membrane</keyword>
<dbReference type="PRINTS" id="PR00705">
    <property type="entry name" value="PAPAIN"/>
</dbReference>
<evidence type="ECO:0000256" key="1">
    <source>
        <dbReference type="ARBA" id="ARBA00008455"/>
    </source>
</evidence>
<evidence type="ECO:0000313" key="6">
    <source>
        <dbReference type="EMBL" id="CAI5745250.1"/>
    </source>
</evidence>
<keyword evidence="4" id="KW-0732">Signal</keyword>
<feature type="transmembrane region" description="Helical" evidence="3">
    <location>
        <begin position="453"/>
        <end position="477"/>
    </location>
</feature>
<keyword evidence="3" id="KW-0812">Transmembrane</keyword>
<dbReference type="Gene3D" id="3.90.70.10">
    <property type="entry name" value="Cysteine proteinases"/>
    <property type="match status" value="1"/>
</dbReference>
<dbReference type="InterPro" id="IPR038765">
    <property type="entry name" value="Papain-like_cys_pep_sf"/>
</dbReference>
<dbReference type="Pfam" id="PF00112">
    <property type="entry name" value="Peptidase_C1"/>
    <property type="match status" value="1"/>
</dbReference>
<dbReference type="InterPro" id="IPR000668">
    <property type="entry name" value="Peptidase_C1A_C"/>
</dbReference>
<dbReference type="PROSITE" id="PS00639">
    <property type="entry name" value="THIOL_PROTEASE_HIS"/>
    <property type="match status" value="1"/>
</dbReference>
<dbReference type="InterPro" id="IPR013128">
    <property type="entry name" value="Peptidase_C1A"/>
</dbReference>
<evidence type="ECO:0000259" key="5">
    <source>
        <dbReference type="SMART" id="SM00645"/>
    </source>
</evidence>
<dbReference type="GO" id="GO:0008234">
    <property type="term" value="F:cysteine-type peptidase activity"/>
    <property type="evidence" value="ECO:0007669"/>
    <property type="project" value="InterPro"/>
</dbReference>
<evidence type="ECO:0000256" key="2">
    <source>
        <dbReference type="ARBA" id="ARBA00023145"/>
    </source>
</evidence>
<comment type="similarity">
    <text evidence="1">Belongs to the peptidase C1 family.</text>
</comment>
<feature type="chain" id="PRO_5043785080" description="Peptidase C1A papain C-terminal domain-containing protein" evidence="4">
    <location>
        <begin position="26"/>
        <end position="503"/>
    </location>
</feature>
<feature type="domain" description="Peptidase C1A papain C-terminal" evidence="5">
    <location>
        <begin position="155"/>
        <end position="426"/>
    </location>
</feature>
<dbReference type="InterPro" id="IPR000169">
    <property type="entry name" value="Pept_cys_AS"/>
</dbReference>
<dbReference type="PANTHER" id="PTHR12411">
    <property type="entry name" value="CYSTEINE PROTEASE FAMILY C1-RELATED"/>
    <property type="match status" value="1"/>
</dbReference>
<dbReference type="EMBL" id="CANTFM010002263">
    <property type="protein sequence ID" value="CAI5745250.1"/>
    <property type="molecule type" value="Genomic_DNA"/>
</dbReference>
<evidence type="ECO:0000256" key="4">
    <source>
        <dbReference type="SAM" id="SignalP"/>
    </source>
</evidence>
<name>A0AAV0V7S6_9STRA</name>
<dbReference type="SMART" id="SM00645">
    <property type="entry name" value="Pept_C1"/>
    <property type="match status" value="1"/>
</dbReference>
<keyword evidence="3" id="KW-1133">Transmembrane helix</keyword>
<comment type="caution">
    <text evidence="6">The sequence shown here is derived from an EMBL/GenBank/DDBJ whole genome shotgun (WGS) entry which is preliminary data.</text>
</comment>
<gene>
    <name evidence="6" type="ORF">PDE001_LOCUS10346</name>
</gene>
<dbReference type="Proteomes" id="UP001162029">
    <property type="component" value="Unassembled WGS sequence"/>
</dbReference>
<dbReference type="CDD" id="cd02248">
    <property type="entry name" value="Peptidase_C1A"/>
    <property type="match status" value="1"/>
</dbReference>
<accession>A0AAV0V7S6</accession>
<evidence type="ECO:0000256" key="3">
    <source>
        <dbReference type="SAM" id="Phobius"/>
    </source>
</evidence>
<organism evidence="6 7">
    <name type="scientific">Peronospora destructor</name>
    <dbReference type="NCBI Taxonomy" id="86335"/>
    <lineage>
        <taxon>Eukaryota</taxon>
        <taxon>Sar</taxon>
        <taxon>Stramenopiles</taxon>
        <taxon>Oomycota</taxon>
        <taxon>Peronosporomycetes</taxon>
        <taxon>Peronosporales</taxon>
        <taxon>Peronosporaceae</taxon>
        <taxon>Peronospora</taxon>
    </lineage>
</organism>
<reference evidence="6" key="1">
    <citation type="submission" date="2022-12" db="EMBL/GenBank/DDBJ databases">
        <authorList>
            <person name="Webb A."/>
        </authorList>
    </citation>
    <scope>NUCLEOTIDE SEQUENCE</scope>
    <source>
        <strain evidence="6">Pd1</strain>
    </source>
</reference>
<dbReference type="AlphaFoldDB" id="A0AAV0V7S6"/>
<protein>
    <recommendedName>
        <fullName evidence="5">Peptidase C1A papain C-terminal domain-containing protein</fullName>
    </recommendedName>
</protein>
<dbReference type="InterPro" id="IPR025660">
    <property type="entry name" value="Pept_his_AS"/>
</dbReference>
<evidence type="ECO:0000313" key="7">
    <source>
        <dbReference type="Proteomes" id="UP001162029"/>
    </source>
</evidence>
<dbReference type="GO" id="GO:0006508">
    <property type="term" value="P:proteolysis"/>
    <property type="evidence" value="ECO:0007669"/>
    <property type="project" value="InterPro"/>
</dbReference>
<keyword evidence="7" id="KW-1185">Reference proteome</keyword>